<dbReference type="OrthoDB" id="9775208at2"/>
<feature type="domain" description="Glycosyltransferase subfamily 4-like N-terminal" evidence="2">
    <location>
        <begin position="14"/>
        <end position="172"/>
    </location>
</feature>
<dbReference type="STRING" id="53406.SAMN05421553_3593"/>
<dbReference type="GO" id="GO:1901135">
    <property type="term" value="P:carbohydrate derivative metabolic process"/>
    <property type="evidence" value="ECO:0007669"/>
    <property type="project" value="UniProtKB-ARBA"/>
</dbReference>
<dbReference type="Proteomes" id="UP000242849">
    <property type="component" value="Unassembled WGS sequence"/>
</dbReference>
<dbReference type="RefSeq" id="WP_090385107.1">
    <property type="nucleotide sequence ID" value="NZ_CP156749.1"/>
</dbReference>
<dbReference type="Gene3D" id="3.40.50.2000">
    <property type="entry name" value="Glycogen Phosphorylase B"/>
    <property type="match status" value="2"/>
</dbReference>
<evidence type="ECO:0000313" key="4">
    <source>
        <dbReference type="Proteomes" id="UP000242849"/>
    </source>
</evidence>
<sequence length="365" mass="39868">MSQTIIQVVQHLAPGGIECMVLDLLKHATAEQTVHVVSLEGNAAQMEYWPRLKPYASRLHFLNKAAGISPVLIWKLRGLMRTLKADVVHTHHIGPLLYGGTAARLAGVPILLHTEHDAWHLQDPKRRRLAKLLLAALSPSVIADSQQVQAQMRSMLPSSNPQVILNGIDVQRFKPCSQRLSRERLGLPVDVKLVGCAARLETVKGHQDLLDALFRLPMNVHLALAGDGSLRESLEAQAVELGQQHRIHFLGHVEAMPDFYRALDVFCLASMAEGMPLSLLEAQACGVPVVATRVGGVAEAVCPLSGVLVRAGHSDELARALKYQFQRKPKYDPRPFVLSGKRVQDMVHAYALLGAGLRLGGSHVG</sequence>
<dbReference type="EMBL" id="FNSC01000001">
    <property type="protein sequence ID" value="SED89893.1"/>
    <property type="molecule type" value="Genomic_DNA"/>
</dbReference>
<name>A0A1H5EFC6_PSEAG</name>
<accession>A0A1H5EFC6</accession>
<gene>
    <name evidence="3" type="ORF">SAMN05421553_3593</name>
</gene>
<dbReference type="InterPro" id="IPR001296">
    <property type="entry name" value="Glyco_trans_1"/>
</dbReference>
<dbReference type="GO" id="GO:0016757">
    <property type="term" value="F:glycosyltransferase activity"/>
    <property type="evidence" value="ECO:0007669"/>
    <property type="project" value="InterPro"/>
</dbReference>
<feature type="domain" description="Glycosyl transferase family 1" evidence="1">
    <location>
        <begin position="180"/>
        <end position="323"/>
    </location>
</feature>
<keyword evidence="4" id="KW-1185">Reference proteome</keyword>
<evidence type="ECO:0000259" key="1">
    <source>
        <dbReference type="Pfam" id="PF00534"/>
    </source>
</evidence>
<proteinExistence type="predicted"/>
<reference evidence="4" key="1">
    <citation type="submission" date="2016-10" db="EMBL/GenBank/DDBJ databases">
        <authorList>
            <person name="Varghese N."/>
            <person name="Submissions S."/>
        </authorList>
    </citation>
    <scope>NUCLEOTIDE SEQUENCE [LARGE SCALE GENOMIC DNA]</scope>
    <source>
        <strain evidence="4">DSM 12111</strain>
    </source>
</reference>
<evidence type="ECO:0000259" key="2">
    <source>
        <dbReference type="Pfam" id="PF13439"/>
    </source>
</evidence>
<evidence type="ECO:0000313" key="3">
    <source>
        <dbReference type="EMBL" id="SED89893.1"/>
    </source>
</evidence>
<dbReference type="PANTHER" id="PTHR12526">
    <property type="entry name" value="GLYCOSYLTRANSFERASE"/>
    <property type="match status" value="1"/>
</dbReference>
<dbReference type="InterPro" id="IPR028098">
    <property type="entry name" value="Glyco_trans_4-like_N"/>
</dbReference>
<dbReference type="SUPFAM" id="SSF53756">
    <property type="entry name" value="UDP-Glycosyltransferase/glycogen phosphorylase"/>
    <property type="match status" value="1"/>
</dbReference>
<dbReference type="AlphaFoldDB" id="A0A1H5EFC6"/>
<protein>
    <submittedName>
        <fullName evidence="3">Glycosyltransferase involved in cell wall bisynthesis</fullName>
    </submittedName>
</protein>
<keyword evidence="3" id="KW-0808">Transferase</keyword>
<dbReference type="Pfam" id="PF00534">
    <property type="entry name" value="Glycos_transf_1"/>
    <property type="match status" value="1"/>
</dbReference>
<dbReference type="Pfam" id="PF13439">
    <property type="entry name" value="Glyco_transf_4"/>
    <property type="match status" value="1"/>
</dbReference>
<organism evidence="3 4">
    <name type="scientific">Pseudomonas anguilliseptica</name>
    <dbReference type="NCBI Taxonomy" id="53406"/>
    <lineage>
        <taxon>Bacteria</taxon>
        <taxon>Pseudomonadati</taxon>
        <taxon>Pseudomonadota</taxon>
        <taxon>Gammaproteobacteria</taxon>
        <taxon>Pseudomonadales</taxon>
        <taxon>Pseudomonadaceae</taxon>
        <taxon>Pseudomonas</taxon>
    </lineage>
</organism>